<reference evidence="4" key="1">
    <citation type="submission" date="2016-10" db="EMBL/GenBank/DDBJ databases">
        <authorList>
            <person name="Varghese N."/>
            <person name="Submissions S."/>
        </authorList>
    </citation>
    <scope>NUCLEOTIDE SEQUENCE [LARGE SCALE GENOMIC DNA]</scope>
    <source>
        <strain evidence="4">DSM 241</strain>
    </source>
</reference>
<dbReference type="EMBL" id="FOAA01000022">
    <property type="protein sequence ID" value="SEL58388.1"/>
    <property type="molecule type" value="Genomic_DNA"/>
</dbReference>
<proteinExistence type="predicted"/>
<dbReference type="AlphaFoldDB" id="A0A1H7REH8"/>
<dbReference type="GO" id="GO:0005886">
    <property type="term" value="C:plasma membrane"/>
    <property type="evidence" value="ECO:0007669"/>
    <property type="project" value="TreeGrafter"/>
</dbReference>
<dbReference type="Proteomes" id="UP000199256">
    <property type="component" value="Unassembled WGS sequence"/>
</dbReference>
<feature type="domain" description="AsmA" evidence="2">
    <location>
        <begin position="1"/>
        <end position="602"/>
    </location>
</feature>
<accession>A0A1H7REH8</accession>
<dbReference type="InterPro" id="IPR007844">
    <property type="entry name" value="AsmA"/>
</dbReference>
<evidence type="ECO:0000256" key="1">
    <source>
        <dbReference type="SAM" id="MobiDB-lite"/>
    </source>
</evidence>
<dbReference type="STRING" id="1396821.SAMN05444515_12225"/>
<keyword evidence="4" id="KW-1185">Reference proteome</keyword>
<dbReference type="PANTHER" id="PTHR30441">
    <property type="entry name" value="DUF748 DOMAIN-CONTAINING PROTEIN"/>
    <property type="match status" value="1"/>
</dbReference>
<dbReference type="InterPro" id="IPR052894">
    <property type="entry name" value="AsmA-related"/>
</dbReference>
<dbReference type="OrthoDB" id="9766390at2"/>
<evidence type="ECO:0000259" key="2">
    <source>
        <dbReference type="Pfam" id="PF05170"/>
    </source>
</evidence>
<evidence type="ECO:0000313" key="3">
    <source>
        <dbReference type="EMBL" id="SEL58388.1"/>
    </source>
</evidence>
<evidence type="ECO:0000313" key="4">
    <source>
        <dbReference type="Proteomes" id="UP000199256"/>
    </source>
</evidence>
<dbReference type="RefSeq" id="WP_090255570.1">
    <property type="nucleotide sequence ID" value="NZ_FOAA01000022.1"/>
</dbReference>
<organism evidence="3 4">
    <name type="scientific">Ectothiorhodospira marina</name>
    <dbReference type="NCBI Taxonomy" id="1396821"/>
    <lineage>
        <taxon>Bacteria</taxon>
        <taxon>Pseudomonadati</taxon>
        <taxon>Pseudomonadota</taxon>
        <taxon>Gammaproteobacteria</taxon>
        <taxon>Chromatiales</taxon>
        <taxon>Ectothiorhodospiraceae</taxon>
        <taxon>Ectothiorhodospira</taxon>
    </lineage>
</organism>
<name>A0A1H7REH8_9GAMM</name>
<protein>
    <submittedName>
        <fullName evidence="3">AsmA protein</fullName>
    </submittedName>
</protein>
<dbReference type="Pfam" id="PF05170">
    <property type="entry name" value="AsmA"/>
    <property type="match status" value="1"/>
</dbReference>
<sequence length="721" mass="79135">MKWIKRGLLALFALLVLFVVLVGFLLVTVDPNDYKDRISEVVEEQTGRTLVISGDIGLSVFPRLGLDLGEATLSNAEGFEEAHFARVGEVDVAVALLPLLRRELQVQQVRLVGLELNLARDADGRANWDDLVDAEAIAEQPEGEASPVTRSGDDSAVPEFLRGLDVAGIQVRDARLNWRDDQSGTRMSVDPFNLELGRLRLAEETPLELSMRTRMDDLETGVELQGLLLLDVSNQRYALRRMVAQLDATGDALPAPIEARVEADLIADLRNDLAKVERLTVNAFDTQFTGLVEVAELSTEPRIHGELRSGRFSPRRMMEALAIETPETANPDVLTNAAMDLALTLQGDVLNLTQLIVTLDDSTLTGQATVKNLASPDVSMAMQLDRINLDHYLPPTADPDGNGGGSDDTQARDGWPDEPLELPVDSLRELKVTGDLSVGNLTVAGLSLQDVNLELRARDGRLDVESIRAALYEGQLDGSLGLDVRQDTPRIQARQALEGIRFGGLLEDLTGEAMVTGGADVNFHITSRGNSVKALINGLNGNGQMRVADGAVKGINVAQIIRDAEARVRGRSPEETDEPRQTDFTEITGSFNINDGVVKNDDLQAASPLLRIRGRGEADLNRERLDYRLDTSLVGTLEGQGGRDLSDLRNVNLPITIRGSFSEPSFGLDLRSVFESRVREEAEERVREQVDPVIEEQRERLREEGGRLQEELGDRLLDRLR</sequence>
<dbReference type="GO" id="GO:0090313">
    <property type="term" value="P:regulation of protein targeting to membrane"/>
    <property type="evidence" value="ECO:0007669"/>
    <property type="project" value="TreeGrafter"/>
</dbReference>
<dbReference type="PANTHER" id="PTHR30441:SF4">
    <property type="entry name" value="PROTEIN ASMA"/>
    <property type="match status" value="1"/>
</dbReference>
<gene>
    <name evidence="3" type="ORF">SAMN05444515_12225</name>
</gene>
<feature type="region of interest" description="Disordered" evidence="1">
    <location>
        <begin position="391"/>
        <end position="419"/>
    </location>
</feature>